<dbReference type="Proteomes" id="UP001268683">
    <property type="component" value="Chromosome"/>
</dbReference>
<dbReference type="Pfam" id="PF00072">
    <property type="entry name" value="Response_reg"/>
    <property type="match status" value="1"/>
</dbReference>
<feature type="domain" description="Response regulatory" evidence="3">
    <location>
        <begin position="20"/>
        <end position="137"/>
    </location>
</feature>
<evidence type="ECO:0000259" key="3">
    <source>
        <dbReference type="PROSITE" id="PS50110"/>
    </source>
</evidence>
<feature type="modified residue" description="4-aspartylphosphate" evidence="2">
    <location>
        <position position="70"/>
    </location>
</feature>
<protein>
    <submittedName>
        <fullName evidence="4">Fused response regulator/phosphatase</fullName>
    </submittedName>
</protein>
<keyword evidence="2" id="KW-0597">Phosphoprotein</keyword>
<dbReference type="PROSITE" id="PS50110">
    <property type="entry name" value="RESPONSE_REGULATORY"/>
    <property type="match status" value="1"/>
</dbReference>
<reference evidence="4" key="1">
    <citation type="submission" date="2023-04" db="EMBL/GenBank/DDBJ databases">
        <title>Complete genome sequence of Temperatibacter marinus.</title>
        <authorList>
            <person name="Rong J.-C."/>
            <person name="Yi M.-L."/>
            <person name="Zhao Q."/>
        </authorList>
    </citation>
    <scope>NUCLEOTIDE SEQUENCE</scope>
    <source>
        <strain evidence="4">NBRC 110045</strain>
    </source>
</reference>
<dbReference type="InterPro" id="IPR036457">
    <property type="entry name" value="PPM-type-like_dom_sf"/>
</dbReference>
<evidence type="ECO:0000256" key="1">
    <source>
        <dbReference type="ARBA" id="ARBA00022801"/>
    </source>
</evidence>
<keyword evidence="5" id="KW-1185">Reference proteome</keyword>
<accession>A0AA52H937</accession>
<dbReference type="InterPro" id="IPR011006">
    <property type="entry name" value="CheY-like_superfamily"/>
</dbReference>
<evidence type="ECO:0000313" key="5">
    <source>
        <dbReference type="Proteomes" id="UP001268683"/>
    </source>
</evidence>
<dbReference type="SMART" id="SM00331">
    <property type="entry name" value="PP2C_SIG"/>
    <property type="match status" value="1"/>
</dbReference>
<dbReference type="GO" id="GO:0000160">
    <property type="term" value="P:phosphorelay signal transduction system"/>
    <property type="evidence" value="ECO:0007669"/>
    <property type="project" value="InterPro"/>
</dbReference>
<dbReference type="RefSeq" id="WP_310797942.1">
    <property type="nucleotide sequence ID" value="NZ_CP123872.1"/>
</dbReference>
<keyword evidence="1" id="KW-0378">Hydrolase</keyword>
<dbReference type="GO" id="GO:0016791">
    <property type="term" value="F:phosphatase activity"/>
    <property type="evidence" value="ECO:0007669"/>
    <property type="project" value="TreeGrafter"/>
</dbReference>
<dbReference type="InterPro" id="IPR001789">
    <property type="entry name" value="Sig_transdc_resp-reg_receiver"/>
</dbReference>
<dbReference type="Gene3D" id="3.60.40.10">
    <property type="entry name" value="PPM-type phosphatase domain"/>
    <property type="match status" value="1"/>
</dbReference>
<dbReference type="PANTHER" id="PTHR43156">
    <property type="entry name" value="STAGE II SPORULATION PROTEIN E-RELATED"/>
    <property type="match status" value="1"/>
</dbReference>
<dbReference type="SUPFAM" id="SSF52172">
    <property type="entry name" value="CheY-like"/>
    <property type="match status" value="1"/>
</dbReference>
<dbReference type="EMBL" id="CP123872">
    <property type="protein sequence ID" value="WND02107.1"/>
    <property type="molecule type" value="Genomic_DNA"/>
</dbReference>
<dbReference type="AlphaFoldDB" id="A0AA52H937"/>
<sequence>MSVSSDHTLSELLGDVYSASILIVDDMLLMQKMIGQSLTNAGYNNLSYASDGLEAVEAIEKKCPDLVILDLNMPKMSGYDVCRHVRANPDYSGLPILVQSAAESPKERTEVFNVGGTDFVSKPINQPELLARVRMHLENKFLISNLTSFHDRVRMELEIAREMQQDILPSRAYLDTLSESCHVDIEAVYQSSSELGGDLWGIWPLEKGKFGFFVLDVSGHGVGSALNTFRAHSAMAIMEDLKEDPAAFLTELNSKMVSDFPTGSFATMFYAVVDPKEGQVTFAGAGAPNPFIISQDGASQRLDSSGYPIGIISSASYENLTASLKPGDLIFAYSDVFIEAPDDNGEFLGDAGLERVILDCHSQANDKNVIDIFIADFQKRVPGNLPDDLTAVGIYTG</sequence>
<gene>
    <name evidence="4" type="ORF">QGN29_11160</name>
</gene>
<evidence type="ECO:0000313" key="4">
    <source>
        <dbReference type="EMBL" id="WND02107.1"/>
    </source>
</evidence>
<proteinExistence type="predicted"/>
<dbReference type="Pfam" id="PF07228">
    <property type="entry name" value="SpoIIE"/>
    <property type="match status" value="1"/>
</dbReference>
<dbReference type="InterPro" id="IPR052016">
    <property type="entry name" value="Bact_Sigma-Reg"/>
</dbReference>
<dbReference type="InterPro" id="IPR001932">
    <property type="entry name" value="PPM-type_phosphatase-like_dom"/>
</dbReference>
<dbReference type="PANTHER" id="PTHR43156:SF9">
    <property type="entry name" value="HAMP DOMAIN-CONTAINING PROTEIN"/>
    <property type="match status" value="1"/>
</dbReference>
<name>A0AA52H937_9PROT</name>
<dbReference type="Gene3D" id="3.40.50.2300">
    <property type="match status" value="1"/>
</dbReference>
<evidence type="ECO:0000256" key="2">
    <source>
        <dbReference type="PROSITE-ProRule" id="PRU00169"/>
    </source>
</evidence>
<organism evidence="4 5">
    <name type="scientific">Temperatibacter marinus</name>
    <dbReference type="NCBI Taxonomy" id="1456591"/>
    <lineage>
        <taxon>Bacteria</taxon>
        <taxon>Pseudomonadati</taxon>
        <taxon>Pseudomonadota</taxon>
        <taxon>Alphaproteobacteria</taxon>
        <taxon>Kordiimonadales</taxon>
        <taxon>Temperatibacteraceae</taxon>
        <taxon>Temperatibacter</taxon>
    </lineage>
</organism>
<dbReference type="SMART" id="SM00448">
    <property type="entry name" value="REC"/>
    <property type="match status" value="1"/>
</dbReference>
<dbReference type="KEGG" id="tmk:QGN29_11160"/>